<dbReference type="Pfam" id="PF06073">
    <property type="entry name" value="DUF934"/>
    <property type="match status" value="1"/>
</dbReference>
<dbReference type="Proteomes" id="UP000295399">
    <property type="component" value="Unassembled WGS sequence"/>
</dbReference>
<protein>
    <submittedName>
        <fullName evidence="1">Uncharacterized protein (DUF934 family)</fullName>
    </submittedName>
</protein>
<reference evidence="1 2" key="1">
    <citation type="submission" date="2019-03" db="EMBL/GenBank/DDBJ databases">
        <title>Genomic Encyclopedia of Type Strains, Phase IV (KMG-IV): sequencing the most valuable type-strain genomes for metagenomic binning, comparative biology and taxonomic classification.</title>
        <authorList>
            <person name="Goeker M."/>
        </authorList>
    </citation>
    <scope>NUCLEOTIDE SEQUENCE [LARGE SCALE GENOMIC DNA]</scope>
    <source>
        <strain evidence="1 2">DSM 2132</strain>
    </source>
</reference>
<sequence length="174" mass="19229">MHLLKLTPGRRVHDWPEIDDDTALSPQTHGLVSLDRLERDGEAVVRAFGAVGVRVAGDTEPARLAPWVDRLHLVEIAFPDFKDGRGFTLAMRLRKDLGYRGEVRAAGPLLPDQARFLARCGFDSLAVSSNREPVARAALARFEVPMQSTALDQVRADRPATALERRHDAKFAVA</sequence>
<dbReference type="InParanoid" id="A0A4R2PF84"/>
<accession>A0A4R2PF84</accession>
<evidence type="ECO:0000313" key="2">
    <source>
        <dbReference type="Proteomes" id="UP000295399"/>
    </source>
</evidence>
<dbReference type="AlphaFoldDB" id="A0A4R2PF84"/>
<dbReference type="OrthoDB" id="9800421at2"/>
<dbReference type="InterPro" id="IPR008318">
    <property type="entry name" value="UCP030820"/>
</dbReference>
<gene>
    <name evidence="1" type="ORF">EV659_106118</name>
</gene>
<dbReference type="EMBL" id="SLXO01000006">
    <property type="protein sequence ID" value="TCP33960.1"/>
    <property type="molecule type" value="Genomic_DNA"/>
</dbReference>
<dbReference type="RefSeq" id="WP_132708626.1">
    <property type="nucleotide sequence ID" value="NZ_JACIGF010000006.1"/>
</dbReference>
<organism evidence="1 2">
    <name type="scientific">Rhodothalassium salexigens DSM 2132</name>
    <dbReference type="NCBI Taxonomy" id="1188247"/>
    <lineage>
        <taxon>Bacteria</taxon>
        <taxon>Pseudomonadati</taxon>
        <taxon>Pseudomonadota</taxon>
        <taxon>Alphaproteobacteria</taxon>
        <taxon>Rhodothalassiales</taxon>
        <taxon>Rhodothalassiaceae</taxon>
        <taxon>Rhodothalassium</taxon>
    </lineage>
</organism>
<keyword evidence="2" id="KW-1185">Reference proteome</keyword>
<comment type="caution">
    <text evidence="1">The sequence shown here is derived from an EMBL/GenBank/DDBJ whole genome shotgun (WGS) entry which is preliminary data.</text>
</comment>
<evidence type="ECO:0000313" key="1">
    <source>
        <dbReference type="EMBL" id="TCP33960.1"/>
    </source>
</evidence>
<name>A0A4R2PF84_RHOSA</name>
<proteinExistence type="predicted"/>